<dbReference type="AlphaFoldDB" id="A0A8D9B0A9"/>
<evidence type="ECO:0000313" key="2">
    <source>
        <dbReference type="EMBL" id="CAG6774205.1"/>
    </source>
</evidence>
<feature type="domain" description="F-box" evidence="1">
    <location>
        <begin position="114"/>
        <end position="159"/>
    </location>
</feature>
<protein>
    <recommendedName>
        <fullName evidence="1">F-box domain-containing protein</fullName>
    </recommendedName>
</protein>
<dbReference type="Gene3D" id="3.80.10.10">
    <property type="entry name" value="Ribonuclease Inhibitor"/>
    <property type="match status" value="2"/>
</dbReference>
<organism evidence="2">
    <name type="scientific">Cacopsylla melanoneura</name>
    <dbReference type="NCBI Taxonomy" id="428564"/>
    <lineage>
        <taxon>Eukaryota</taxon>
        <taxon>Metazoa</taxon>
        <taxon>Ecdysozoa</taxon>
        <taxon>Arthropoda</taxon>
        <taxon>Hexapoda</taxon>
        <taxon>Insecta</taxon>
        <taxon>Pterygota</taxon>
        <taxon>Neoptera</taxon>
        <taxon>Paraneoptera</taxon>
        <taxon>Hemiptera</taxon>
        <taxon>Sternorrhyncha</taxon>
        <taxon>Psylloidea</taxon>
        <taxon>Psyllidae</taxon>
        <taxon>Psyllinae</taxon>
        <taxon>Cacopsylla</taxon>
    </lineage>
</organism>
<sequence>MPLSKQVNQFVDVSDGMEDFRNDSHPDEVVSDMKNCSNQLLSKESLDLKQCSTPLLPTVLVNHQSLPKELSGMDQRPCQSVQNTDDCPIDKNSKEKLGLNYSPNESLPSELEEFCPIENLPNELLGTITQYLTHEELLNCSGVNSKWFDIVSEKLYRTESCSLVKDKESCEDFNSSDKVIQHLILRHAVHLCECFDRGRVSLLQSFYVSSEKFSSKDVETLRQMLDPCLNLTKITLRIGRMVEISQLEALLADLSAVKRVCLIVDQMNEKERQDMLEFFKDVYYFYDEIIVQILSPCNEVIHICSDTDSLHDHIHGQYARVELDHVNPALVKDIIRQGQSKVKHLVIRGREHTDETLVTLSETELLEYLTLEEFNITNETWGVFFSNLNKHGQALKELNMSKCFNITNEDIATLNSLYLDKMDIDFSNCPKITNIKQFLTYCVSHVFQLKMTFIYNEVIIDNFLDVFQSLSEDRNLSVLKQLDVDILRINHCSEEISSQIQEFKLNLASLADKCSIDVHVGEIFSRISQNS</sequence>
<name>A0A8D9B0A9_9HEMI</name>
<proteinExistence type="predicted"/>
<dbReference type="InterPro" id="IPR032675">
    <property type="entry name" value="LRR_dom_sf"/>
</dbReference>
<dbReference type="EMBL" id="HBUF01594012">
    <property type="protein sequence ID" value="CAG6774205.1"/>
    <property type="molecule type" value="Transcribed_RNA"/>
</dbReference>
<dbReference type="PROSITE" id="PS50181">
    <property type="entry name" value="FBOX"/>
    <property type="match status" value="1"/>
</dbReference>
<dbReference type="InterPro" id="IPR036047">
    <property type="entry name" value="F-box-like_dom_sf"/>
</dbReference>
<accession>A0A8D9B0A9</accession>
<evidence type="ECO:0000259" key="1">
    <source>
        <dbReference type="PROSITE" id="PS50181"/>
    </source>
</evidence>
<dbReference type="SUPFAM" id="SSF52047">
    <property type="entry name" value="RNI-like"/>
    <property type="match status" value="1"/>
</dbReference>
<dbReference type="InterPro" id="IPR001810">
    <property type="entry name" value="F-box_dom"/>
</dbReference>
<dbReference type="Pfam" id="PF12937">
    <property type="entry name" value="F-box-like"/>
    <property type="match status" value="1"/>
</dbReference>
<dbReference type="SUPFAM" id="SSF81383">
    <property type="entry name" value="F-box domain"/>
    <property type="match status" value="1"/>
</dbReference>
<reference evidence="2" key="1">
    <citation type="submission" date="2021-05" db="EMBL/GenBank/DDBJ databases">
        <authorList>
            <person name="Alioto T."/>
            <person name="Alioto T."/>
            <person name="Gomez Garrido J."/>
        </authorList>
    </citation>
    <scope>NUCLEOTIDE SEQUENCE</scope>
</reference>